<keyword evidence="2" id="KW-1133">Transmembrane helix</keyword>
<dbReference type="PANTHER" id="PTHR33935:SF22">
    <property type="entry name" value="OS10G0149400 PROTEIN"/>
    <property type="match status" value="1"/>
</dbReference>
<organism evidence="3 4">
    <name type="scientific">Acorus gramineus</name>
    <name type="common">Dwarf sweet flag</name>
    <dbReference type="NCBI Taxonomy" id="55184"/>
    <lineage>
        <taxon>Eukaryota</taxon>
        <taxon>Viridiplantae</taxon>
        <taxon>Streptophyta</taxon>
        <taxon>Embryophyta</taxon>
        <taxon>Tracheophyta</taxon>
        <taxon>Spermatophyta</taxon>
        <taxon>Magnoliopsida</taxon>
        <taxon>Liliopsida</taxon>
        <taxon>Acoraceae</taxon>
        <taxon>Acorus</taxon>
    </lineage>
</organism>
<sequence>MRAGLHGIPHYHRIKETVRDGGPLKPFNGRVGVLHIKRDCDDIMRDLRRGALMAFLMLVALGLYSAAAAASDRAVVSVVGMGECADCVKKNADAFRGLRVAVKCKNNKEEYKTTAVAVLTENGKFSVDLPTSELIDTEGRGLKTECFAELRSASNKPCPSSNGLESSKIVLKSKEKHQHVYGTMGKLVFSKDTCAAAFLWKGPPYPWHKPFPKLTLPPLHHYSPMHKPHKPEYKPPFIYKKPPCPPLSHFKKPFKKPFPPLVKKPFPHFPPLVKKPYPYKYPPHYGFPPKPTHPKASGSKEMAPTKV</sequence>
<dbReference type="Proteomes" id="UP001179952">
    <property type="component" value="Unassembled WGS sequence"/>
</dbReference>
<reference evidence="3" key="2">
    <citation type="submission" date="2023-06" db="EMBL/GenBank/DDBJ databases">
        <authorList>
            <person name="Ma L."/>
            <person name="Liu K.-W."/>
            <person name="Li Z."/>
            <person name="Hsiao Y.-Y."/>
            <person name="Qi Y."/>
            <person name="Fu T."/>
            <person name="Tang G."/>
            <person name="Zhang D."/>
            <person name="Sun W.-H."/>
            <person name="Liu D.-K."/>
            <person name="Li Y."/>
            <person name="Chen G.-Z."/>
            <person name="Liu X.-D."/>
            <person name="Liao X.-Y."/>
            <person name="Jiang Y.-T."/>
            <person name="Yu X."/>
            <person name="Hao Y."/>
            <person name="Huang J."/>
            <person name="Zhao X.-W."/>
            <person name="Ke S."/>
            <person name="Chen Y.-Y."/>
            <person name="Wu W.-L."/>
            <person name="Hsu J.-L."/>
            <person name="Lin Y.-F."/>
            <person name="Huang M.-D."/>
            <person name="Li C.-Y."/>
            <person name="Huang L."/>
            <person name="Wang Z.-W."/>
            <person name="Zhao X."/>
            <person name="Zhong W.-Y."/>
            <person name="Peng D.-H."/>
            <person name="Ahmad S."/>
            <person name="Lan S."/>
            <person name="Zhang J.-S."/>
            <person name="Tsai W.-C."/>
            <person name="Van De Peer Y."/>
            <person name="Liu Z.-J."/>
        </authorList>
    </citation>
    <scope>NUCLEOTIDE SEQUENCE</scope>
    <source>
        <strain evidence="3">SCP</strain>
        <tissue evidence="3">Leaves</tissue>
    </source>
</reference>
<dbReference type="AlphaFoldDB" id="A0AAV9AE43"/>
<reference evidence="3" key="1">
    <citation type="journal article" date="2023" name="Nat. Commun.">
        <title>Diploid and tetraploid genomes of Acorus and the evolution of monocots.</title>
        <authorList>
            <person name="Ma L."/>
            <person name="Liu K.W."/>
            <person name="Li Z."/>
            <person name="Hsiao Y.Y."/>
            <person name="Qi Y."/>
            <person name="Fu T."/>
            <person name="Tang G.D."/>
            <person name="Zhang D."/>
            <person name="Sun W.H."/>
            <person name="Liu D.K."/>
            <person name="Li Y."/>
            <person name="Chen G.Z."/>
            <person name="Liu X.D."/>
            <person name="Liao X.Y."/>
            <person name="Jiang Y.T."/>
            <person name="Yu X."/>
            <person name="Hao Y."/>
            <person name="Huang J."/>
            <person name="Zhao X.W."/>
            <person name="Ke S."/>
            <person name="Chen Y.Y."/>
            <person name="Wu W.L."/>
            <person name="Hsu J.L."/>
            <person name="Lin Y.F."/>
            <person name="Huang M.D."/>
            <person name="Li C.Y."/>
            <person name="Huang L."/>
            <person name="Wang Z.W."/>
            <person name="Zhao X."/>
            <person name="Zhong W.Y."/>
            <person name="Peng D.H."/>
            <person name="Ahmad S."/>
            <person name="Lan S."/>
            <person name="Zhang J.S."/>
            <person name="Tsai W.C."/>
            <person name="Van de Peer Y."/>
            <person name="Liu Z.J."/>
        </authorList>
    </citation>
    <scope>NUCLEOTIDE SEQUENCE</scope>
    <source>
        <strain evidence="3">SCP</strain>
    </source>
</reference>
<keyword evidence="4" id="KW-1185">Reference proteome</keyword>
<feature type="region of interest" description="Disordered" evidence="1">
    <location>
        <begin position="288"/>
        <end position="307"/>
    </location>
</feature>
<protein>
    <submittedName>
        <fullName evidence="3">Uncharacterized protein</fullName>
    </submittedName>
</protein>
<name>A0AAV9AE43_ACOGR</name>
<comment type="caution">
    <text evidence="3">The sequence shown here is derived from an EMBL/GenBank/DDBJ whole genome shotgun (WGS) entry which is preliminary data.</text>
</comment>
<keyword evidence="2" id="KW-0812">Transmembrane</keyword>
<keyword evidence="2" id="KW-0472">Membrane</keyword>
<evidence type="ECO:0000256" key="2">
    <source>
        <dbReference type="SAM" id="Phobius"/>
    </source>
</evidence>
<evidence type="ECO:0000256" key="1">
    <source>
        <dbReference type="SAM" id="MobiDB-lite"/>
    </source>
</evidence>
<dbReference type="Pfam" id="PF01190">
    <property type="entry name" value="Pollen_Ole_e_1"/>
    <property type="match status" value="1"/>
</dbReference>
<evidence type="ECO:0000313" key="3">
    <source>
        <dbReference type="EMBL" id="KAK1262391.1"/>
    </source>
</evidence>
<feature type="transmembrane region" description="Helical" evidence="2">
    <location>
        <begin position="51"/>
        <end position="70"/>
    </location>
</feature>
<evidence type="ECO:0000313" key="4">
    <source>
        <dbReference type="Proteomes" id="UP001179952"/>
    </source>
</evidence>
<gene>
    <name evidence="3" type="ORF">QJS04_geneDACA001137</name>
</gene>
<dbReference type="EMBL" id="JAUJYN010000010">
    <property type="protein sequence ID" value="KAK1262391.1"/>
    <property type="molecule type" value="Genomic_DNA"/>
</dbReference>
<accession>A0AAV9AE43</accession>
<dbReference type="PANTHER" id="PTHR33935">
    <property type="entry name" value="OS10G0148100 PROTEIN"/>
    <property type="match status" value="1"/>
</dbReference>
<proteinExistence type="predicted"/>